<evidence type="ECO:0000313" key="2">
    <source>
        <dbReference type="RefSeq" id="XP_022825474.1"/>
    </source>
</evidence>
<dbReference type="GeneID" id="111355681"/>
<dbReference type="OrthoDB" id="7490433at2759"/>
<dbReference type="AlphaFoldDB" id="A0A9J7EDC9"/>
<gene>
    <name evidence="2" type="primary">LOC111355681</name>
</gene>
<dbReference type="RefSeq" id="XP_022825474.1">
    <property type="nucleotide sequence ID" value="XM_022969706.1"/>
</dbReference>
<keyword evidence="1" id="KW-1185">Reference proteome</keyword>
<sequence length="119" mass="13783">MLQHSAQAVNMHKLYKPKLWSHNETTTEDIGDCNTCKDIQGRKERKPRDRGRENLEKLIIVGNTEGKARVAWTFSNEMDRSSKRLVLICTAVRDALDRIRWKQIIRSRCSSDAAHDPHV</sequence>
<protein>
    <submittedName>
        <fullName evidence="2">Uncharacterized protein LOC111355681</fullName>
    </submittedName>
</protein>
<dbReference type="Proteomes" id="UP000301870">
    <property type="component" value="Chromosome 21"/>
</dbReference>
<proteinExistence type="predicted"/>
<evidence type="ECO:0000313" key="1">
    <source>
        <dbReference type="Proteomes" id="UP000301870"/>
    </source>
</evidence>
<organism evidence="1 2">
    <name type="scientific">Spodoptera litura</name>
    <name type="common">Asian cotton leafworm</name>
    <dbReference type="NCBI Taxonomy" id="69820"/>
    <lineage>
        <taxon>Eukaryota</taxon>
        <taxon>Metazoa</taxon>
        <taxon>Ecdysozoa</taxon>
        <taxon>Arthropoda</taxon>
        <taxon>Hexapoda</taxon>
        <taxon>Insecta</taxon>
        <taxon>Pterygota</taxon>
        <taxon>Neoptera</taxon>
        <taxon>Endopterygota</taxon>
        <taxon>Lepidoptera</taxon>
        <taxon>Glossata</taxon>
        <taxon>Ditrysia</taxon>
        <taxon>Noctuoidea</taxon>
        <taxon>Noctuidae</taxon>
        <taxon>Amphipyrinae</taxon>
        <taxon>Spodoptera</taxon>
    </lineage>
</organism>
<reference evidence="2" key="1">
    <citation type="submission" date="2025-08" db="UniProtKB">
        <authorList>
            <consortium name="RefSeq"/>
        </authorList>
    </citation>
    <scope>IDENTIFICATION</scope>
    <source>
        <strain evidence="2">Ishihara</strain>
        <tissue evidence="2">Whole body</tissue>
    </source>
</reference>
<dbReference type="KEGG" id="sliu:111355681"/>
<accession>A0A9J7EDC9</accession>
<name>A0A9J7EDC9_SPOLT</name>